<comment type="subcellular location">
    <subcellularLocation>
        <location evidence="1">Golgi apparatus membrane</location>
        <topology evidence="1">Peripheral membrane protein</topology>
        <orientation evidence="1">Cytoplasmic side</orientation>
    </subcellularLocation>
</comment>
<evidence type="ECO:0000313" key="7">
    <source>
        <dbReference type="EMBL" id="KCV72309.1"/>
    </source>
</evidence>
<dbReference type="PANTHER" id="PTHR12704:SF2">
    <property type="entry name" value="GOLGI PHOSPHOPROTEIN 3 HOMOLOG SAURON"/>
    <property type="match status" value="1"/>
</dbReference>
<dbReference type="InterPro" id="IPR008628">
    <property type="entry name" value="GPP34-like"/>
</dbReference>
<sequence>MTTGLVQRRRGNAGASASGSSVHGGDSTISQGSGAPGGPMHFESSSATSPDEDVDLFDDGNDLDANKRIKLTLLEEVVLLGLKDEEGYLSWWNDNISYVLRGCILLELSFRGRIDTTKDSRRRAFPERCIEVIDRTPTGDVLLDEATRHILSETASIADWMDYLSGETWHLLRMGYQLKQVRERVQKSLVDKGVLRTSRTGFLLFDTATHPLSDRAAKQLVITRLVDCLMRRTIRPDRRTIALVCAAYAANVLENALAHLPSSHKDACFLRADEILDEYGRIGDRPLAGSAPGSEIMAGVLSVFGRMDSLL</sequence>
<keyword evidence="4" id="KW-0446">Lipid-binding</keyword>
<feature type="compositionally biased region" description="Low complexity" evidence="6">
    <location>
        <begin position="12"/>
        <end position="27"/>
    </location>
</feature>
<dbReference type="GO" id="GO:0031985">
    <property type="term" value="C:Golgi cisterna"/>
    <property type="evidence" value="ECO:0007669"/>
    <property type="project" value="TreeGrafter"/>
</dbReference>
<dbReference type="PANTHER" id="PTHR12704">
    <property type="entry name" value="TRANS-GOLGI PROTEIN GMX33"/>
    <property type="match status" value="1"/>
</dbReference>
<evidence type="ECO:0000256" key="4">
    <source>
        <dbReference type="ARBA" id="ARBA00023121"/>
    </source>
</evidence>
<dbReference type="EMBL" id="KB932202">
    <property type="protein sequence ID" value="KCV72309.1"/>
    <property type="molecule type" value="Genomic_DNA"/>
</dbReference>
<dbReference type="GO" id="GO:0005802">
    <property type="term" value="C:trans-Golgi network"/>
    <property type="evidence" value="ECO:0007669"/>
    <property type="project" value="TreeGrafter"/>
</dbReference>
<dbReference type="Proteomes" id="UP000030693">
    <property type="component" value="Unassembled WGS sequence"/>
</dbReference>
<dbReference type="Pfam" id="PF05719">
    <property type="entry name" value="GPP34"/>
    <property type="match status" value="1"/>
</dbReference>
<proteinExistence type="inferred from homology"/>
<evidence type="ECO:0008006" key="9">
    <source>
        <dbReference type="Google" id="ProtNLM"/>
    </source>
</evidence>
<dbReference type="InterPro" id="IPR038261">
    <property type="entry name" value="GPP34-like_sf"/>
</dbReference>
<comment type="similarity">
    <text evidence="2">Belongs to the GOLPH3/VPS74 family.</text>
</comment>
<organism evidence="7">
    <name type="scientific">Fonticula alba</name>
    <name type="common">Slime mold</name>
    <dbReference type="NCBI Taxonomy" id="691883"/>
    <lineage>
        <taxon>Eukaryota</taxon>
        <taxon>Rotosphaerida</taxon>
        <taxon>Fonticulaceae</taxon>
        <taxon>Fonticula</taxon>
    </lineage>
</organism>
<dbReference type="OrthoDB" id="2189106at2759"/>
<keyword evidence="3" id="KW-0333">Golgi apparatus</keyword>
<dbReference type="GO" id="GO:0000139">
    <property type="term" value="C:Golgi membrane"/>
    <property type="evidence" value="ECO:0007669"/>
    <property type="project" value="UniProtKB-SubCell"/>
</dbReference>
<evidence type="ECO:0000313" key="8">
    <source>
        <dbReference type="Proteomes" id="UP000030693"/>
    </source>
</evidence>
<accession>A0A058ZD46</accession>
<keyword evidence="5" id="KW-0472">Membrane</keyword>
<evidence type="ECO:0000256" key="2">
    <source>
        <dbReference type="ARBA" id="ARBA00007284"/>
    </source>
</evidence>
<dbReference type="STRING" id="691883.A0A058ZD46"/>
<feature type="region of interest" description="Disordered" evidence="6">
    <location>
        <begin position="1"/>
        <end position="55"/>
    </location>
</feature>
<dbReference type="RefSeq" id="XP_009493887.1">
    <property type="nucleotide sequence ID" value="XM_009495612.1"/>
</dbReference>
<dbReference type="eggNOG" id="KOG3983">
    <property type="taxonomic scope" value="Eukaryota"/>
</dbReference>
<dbReference type="GeneID" id="20526430"/>
<name>A0A058ZD46_FONAL</name>
<evidence type="ECO:0000256" key="3">
    <source>
        <dbReference type="ARBA" id="ARBA00023034"/>
    </source>
</evidence>
<protein>
    <recommendedName>
        <fullName evidence="9">Golgi phosphoprotein 3</fullName>
    </recommendedName>
</protein>
<dbReference type="GO" id="GO:0070273">
    <property type="term" value="F:phosphatidylinositol-4-phosphate binding"/>
    <property type="evidence" value="ECO:0007669"/>
    <property type="project" value="InterPro"/>
</dbReference>
<dbReference type="GO" id="GO:0005829">
    <property type="term" value="C:cytosol"/>
    <property type="evidence" value="ECO:0007669"/>
    <property type="project" value="TreeGrafter"/>
</dbReference>
<dbReference type="GO" id="GO:0043001">
    <property type="term" value="P:Golgi to plasma membrane protein transport"/>
    <property type="evidence" value="ECO:0007669"/>
    <property type="project" value="TreeGrafter"/>
</dbReference>
<evidence type="ECO:0000256" key="5">
    <source>
        <dbReference type="ARBA" id="ARBA00023136"/>
    </source>
</evidence>
<dbReference type="GO" id="GO:0048194">
    <property type="term" value="P:Golgi vesicle budding"/>
    <property type="evidence" value="ECO:0007669"/>
    <property type="project" value="TreeGrafter"/>
</dbReference>
<dbReference type="FunFam" id="1.10.3630.10:FF:000004">
    <property type="entry name" value="Probable VPS74-protein involved in protein-vacuolar targeting"/>
    <property type="match status" value="1"/>
</dbReference>
<evidence type="ECO:0000256" key="6">
    <source>
        <dbReference type="SAM" id="MobiDB-lite"/>
    </source>
</evidence>
<dbReference type="AlphaFoldDB" id="A0A058ZD46"/>
<dbReference type="Gene3D" id="1.10.3630.10">
    <property type="entry name" value="yeast vps74-n-term truncation variant domain like"/>
    <property type="match status" value="1"/>
</dbReference>
<dbReference type="OMA" id="GETWNLL"/>
<evidence type="ECO:0000256" key="1">
    <source>
        <dbReference type="ARBA" id="ARBA00004255"/>
    </source>
</evidence>
<dbReference type="GO" id="GO:0007030">
    <property type="term" value="P:Golgi organization"/>
    <property type="evidence" value="ECO:0007669"/>
    <property type="project" value="TreeGrafter"/>
</dbReference>
<reference evidence="7" key="1">
    <citation type="submission" date="2013-04" db="EMBL/GenBank/DDBJ databases">
        <title>The Genome Sequence of Fonticula alba ATCC 38817.</title>
        <authorList>
            <consortium name="The Broad Institute Genomics Platform"/>
            <person name="Russ C."/>
            <person name="Cuomo C."/>
            <person name="Burger G."/>
            <person name="Gray M.W."/>
            <person name="Holland P.W.H."/>
            <person name="King N."/>
            <person name="Lang F.B.F."/>
            <person name="Roger A.J."/>
            <person name="Ruiz-Trillo I."/>
            <person name="Brown M."/>
            <person name="Walker B."/>
            <person name="Young S."/>
            <person name="Zeng Q."/>
            <person name="Gargeya S."/>
            <person name="Fitzgerald M."/>
            <person name="Haas B."/>
            <person name="Abouelleil A."/>
            <person name="Allen A.W."/>
            <person name="Alvarado L."/>
            <person name="Arachchi H.M."/>
            <person name="Berlin A.M."/>
            <person name="Chapman S.B."/>
            <person name="Gainer-Dewar J."/>
            <person name="Goldberg J."/>
            <person name="Griggs A."/>
            <person name="Gujja S."/>
            <person name="Hansen M."/>
            <person name="Howarth C."/>
            <person name="Imamovic A."/>
            <person name="Ireland A."/>
            <person name="Larimer J."/>
            <person name="McCowan C."/>
            <person name="Murphy C."/>
            <person name="Pearson M."/>
            <person name="Poon T.W."/>
            <person name="Priest M."/>
            <person name="Roberts A."/>
            <person name="Saif S."/>
            <person name="Shea T."/>
            <person name="Sisk P."/>
            <person name="Sykes S."/>
            <person name="Wortman J."/>
            <person name="Nusbaum C."/>
            <person name="Birren B."/>
        </authorList>
    </citation>
    <scope>NUCLEOTIDE SEQUENCE [LARGE SCALE GENOMIC DNA]</scope>
    <source>
        <strain evidence="7">ATCC 38817</strain>
    </source>
</reference>
<keyword evidence="8" id="KW-1185">Reference proteome</keyword>
<dbReference type="GO" id="GO:0006890">
    <property type="term" value="P:retrograde vesicle-mediated transport, Golgi to endoplasmic reticulum"/>
    <property type="evidence" value="ECO:0007669"/>
    <property type="project" value="TreeGrafter"/>
</dbReference>
<gene>
    <name evidence="7" type="ORF">H696_01705</name>
</gene>